<dbReference type="EMBL" id="CAAE01014768">
    <property type="protein sequence ID" value="CAG05434.1"/>
    <property type="molecule type" value="Genomic_DNA"/>
</dbReference>
<reference evidence="2" key="1">
    <citation type="journal article" date="2004" name="Nature">
        <title>Genome duplication in the teleost fish Tetraodon nigroviridis reveals the early vertebrate proto-karyotype.</title>
        <authorList>
            <person name="Jaillon O."/>
            <person name="Aury J.-M."/>
            <person name="Brunet F."/>
            <person name="Petit J.-L."/>
            <person name="Stange-Thomann N."/>
            <person name="Mauceli E."/>
            <person name="Bouneau L."/>
            <person name="Fischer C."/>
            <person name="Ozouf-Costaz C."/>
            <person name="Bernot A."/>
            <person name="Nicaud S."/>
            <person name="Jaffe D."/>
            <person name="Fisher S."/>
            <person name="Lutfalla G."/>
            <person name="Dossat C."/>
            <person name="Segurens B."/>
            <person name="Dasilva C."/>
            <person name="Salanoubat M."/>
            <person name="Levy M."/>
            <person name="Boudet N."/>
            <person name="Castellano S."/>
            <person name="Anthouard V."/>
            <person name="Jubin C."/>
            <person name="Castelli V."/>
            <person name="Katinka M."/>
            <person name="Vacherie B."/>
            <person name="Biemont C."/>
            <person name="Skalli Z."/>
            <person name="Cattolico L."/>
            <person name="Poulain J."/>
            <person name="De Berardinis V."/>
            <person name="Cruaud C."/>
            <person name="Duprat S."/>
            <person name="Brottier P."/>
            <person name="Coutanceau J.-P."/>
            <person name="Gouzy J."/>
            <person name="Parra G."/>
            <person name="Lardier G."/>
            <person name="Chapple C."/>
            <person name="McKernan K.J."/>
            <person name="McEwan P."/>
            <person name="Bosak S."/>
            <person name="Kellis M."/>
            <person name="Volff J.-N."/>
            <person name="Guigo R."/>
            <person name="Zody M.C."/>
            <person name="Mesirov J."/>
            <person name="Lindblad-Toh K."/>
            <person name="Birren B."/>
            <person name="Nusbaum C."/>
            <person name="Kahn D."/>
            <person name="Robinson-Rechavi M."/>
            <person name="Laudet V."/>
            <person name="Schachter V."/>
            <person name="Quetier F."/>
            <person name="Saurin W."/>
            <person name="Scarpelli C."/>
            <person name="Wincker P."/>
            <person name="Lander E.S."/>
            <person name="Weissenbach J."/>
            <person name="Roest Crollius H."/>
        </authorList>
    </citation>
    <scope>NUCLEOTIDE SEQUENCE [LARGE SCALE GENOMIC DNA]</scope>
</reference>
<gene>
    <name evidence="2" type="ORF">GSTENG00025451001</name>
</gene>
<sequence>MGKGKALQLSSSPLPHVNLSPHRQAQSDAQPVGFINLDSVVIKMAEL</sequence>
<reference evidence="2" key="2">
    <citation type="submission" date="2004-02" db="EMBL/GenBank/DDBJ databases">
        <authorList>
            <consortium name="Genoscope"/>
            <consortium name="Whitehead Institute Centre for Genome Research"/>
        </authorList>
    </citation>
    <scope>NUCLEOTIDE SEQUENCE</scope>
</reference>
<dbReference type="KEGG" id="tng:GSTEN00025451G001"/>
<protein>
    <submittedName>
        <fullName evidence="2">Chromosome 6 SCAF14768, whole genome shotgun sequence</fullName>
    </submittedName>
</protein>
<evidence type="ECO:0000313" key="2">
    <source>
        <dbReference type="EMBL" id="CAG05434.1"/>
    </source>
</evidence>
<accession>Q4S1P8</accession>
<evidence type="ECO:0000256" key="1">
    <source>
        <dbReference type="SAM" id="MobiDB-lite"/>
    </source>
</evidence>
<name>Q4S1P8_TETNG</name>
<dbReference type="AlphaFoldDB" id="Q4S1P8"/>
<organism evidence="2">
    <name type="scientific">Tetraodon nigroviridis</name>
    <name type="common">Spotted green pufferfish</name>
    <name type="synonym">Chelonodon nigroviridis</name>
    <dbReference type="NCBI Taxonomy" id="99883"/>
    <lineage>
        <taxon>Eukaryota</taxon>
        <taxon>Metazoa</taxon>
        <taxon>Chordata</taxon>
        <taxon>Craniata</taxon>
        <taxon>Vertebrata</taxon>
        <taxon>Euteleostomi</taxon>
        <taxon>Actinopterygii</taxon>
        <taxon>Neopterygii</taxon>
        <taxon>Teleostei</taxon>
        <taxon>Neoteleostei</taxon>
        <taxon>Acanthomorphata</taxon>
        <taxon>Eupercaria</taxon>
        <taxon>Tetraodontiformes</taxon>
        <taxon>Tetradontoidea</taxon>
        <taxon>Tetraodontidae</taxon>
        <taxon>Tetraodon</taxon>
    </lineage>
</organism>
<feature type="region of interest" description="Disordered" evidence="1">
    <location>
        <begin position="1"/>
        <end position="25"/>
    </location>
</feature>
<proteinExistence type="predicted"/>